<dbReference type="EMBL" id="JASJQH010000124">
    <property type="protein sequence ID" value="KAK9766784.1"/>
    <property type="molecule type" value="Genomic_DNA"/>
</dbReference>
<dbReference type="PANTHER" id="PTHR33558:SF1">
    <property type="entry name" value="GLUTAREDOXIN-LIKE PROTEIN C5ORF63 HOMOLOG"/>
    <property type="match status" value="1"/>
</dbReference>
<comment type="caution">
    <text evidence="2">The sequence shown here is derived from an EMBL/GenBank/DDBJ whole genome shotgun (WGS) entry which is preliminary data.</text>
</comment>
<dbReference type="Proteomes" id="UP001479436">
    <property type="component" value="Unassembled WGS sequence"/>
</dbReference>
<dbReference type="InterPro" id="IPR008554">
    <property type="entry name" value="Glutaredoxin-like"/>
</dbReference>
<evidence type="ECO:0000256" key="1">
    <source>
        <dbReference type="RuleBase" id="RU363082"/>
    </source>
</evidence>
<dbReference type="Pfam" id="PF05768">
    <property type="entry name" value="Glrx-like"/>
    <property type="match status" value="1"/>
</dbReference>
<keyword evidence="1" id="KW-0813">Transport</keyword>
<dbReference type="PANTHER" id="PTHR33558">
    <property type="entry name" value="GLUTAREDOXIN-LIKE PROTEIN C5ORF63 HOMOLOG"/>
    <property type="match status" value="1"/>
</dbReference>
<sequence length="88" mass="10256">MSSKRLLLTLFGSKGCGLCHEAKDALLKVKKLVPFELQEIDIHQPENQKRWEKYTFDIPVVHLNGEEILMHRVDETKLTEQLKKKLAE</sequence>
<dbReference type="SUPFAM" id="SSF52833">
    <property type="entry name" value="Thioredoxin-like"/>
    <property type="match status" value="1"/>
</dbReference>
<proteinExistence type="inferred from homology"/>
<evidence type="ECO:0000313" key="3">
    <source>
        <dbReference type="Proteomes" id="UP001479436"/>
    </source>
</evidence>
<reference evidence="2 3" key="1">
    <citation type="submission" date="2023-04" db="EMBL/GenBank/DDBJ databases">
        <title>Genome of Basidiobolus ranarum AG-B5.</title>
        <authorList>
            <person name="Stajich J.E."/>
            <person name="Carter-House D."/>
            <person name="Gryganskyi A."/>
        </authorList>
    </citation>
    <scope>NUCLEOTIDE SEQUENCE [LARGE SCALE GENOMIC DNA]</scope>
    <source>
        <strain evidence="2 3">AG-B5</strain>
    </source>
</reference>
<dbReference type="InterPro" id="IPR052565">
    <property type="entry name" value="Glutaredoxin-like_YDR286C"/>
</dbReference>
<protein>
    <recommendedName>
        <fullName evidence="1">Glutaredoxin-like protein</fullName>
    </recommendedName>
</protein>
<organism evidence="2 3">
    <name type="scientific">Basidiobolus ranarum</name>
    <dbReference type="NCBI Taxonomy" id="34480"/>
    <lineage>
        <taxon>Eukaryota</taxon>
        <taxon>Fungi</taxon>
        <taxon>Fungi incertae sedis</taxon>
        <taxon>Zoopagomycota</taxon>
        <taxon>Entomophthoromycotina</taxon>
        <taxon>Basidiobolomycetes</taxon>
        <taxon>Basidiobolales</taxon>
        <taxon>Basidiobolaceae</taxon>
        <taxon>Basidiobolus</taxon>
    </lineage>
</organism>
<accession>A0ABR2WZ52</accession>
<keyword evidence="3" id="KW-1185">Reference proteome</keyword>
<comment type="similarity">
    <text evidence="1">Belongs to the glutaredoxin family.</text>
</comment>
<dbReference type="Gene3D" id="3.40.30.10">
    <property type="entry name" value="Glutaredoxin"/>
    <property type="match status" value="1"/>
</dbReference>
<evidence type="ECO:0000313" key="2">
    <source>
        <dbReference type="EMBL" id="KAK9766784.1"/>
    </source>
</evidence>
<gene>
    <name evidence="2" type="ORF">K7432_003860</name>
</gene>
<name>A0ABR2WZ52_9FUNG</name>
<dbReference type="InterPro" id="IPR036249">
    <property type="entry name" value="Thioredoxin-like_sf"/>
</dbReference>
<keyword evidence="1" id="KW-0249">Electron transport</keyword>